<reference evidence="1" key="1">
    <citation type="submission" date="2023-06" db="EMBL/GenBank/DDBJ databases">
        <title>Genome-scale phylogeny and comparative genomics of the fungal order Sordariales.</title>
        <authorList>
            <consortium name="Lawrence Berkeley National Laboratory"/>
            <person name="Hensen N."/>
            <person name="Bonometti L."/>
            <person name="Westerberg I."/>
            <person name="Brannstrom I.O."/>
            <person name="Guillou S."/>
            <person name="Cros-Aarteil S."/>
            <person name="Calhoun S."/>
            <person name="Haridas S."/>
            <person name="Kuo A."/>
            <person name="Mondo S."/>
            <person name="Pangilinan J."/>
            <person name="Riley R."/>
            <person name="Labutti K."/>
            <person name="Andreopoulos B."/>
            <person name="Lipzen A."/>
            <person name="Chen C."/>
            <person name="Yanf M."/>
            <person name="Daum C."/>
            <person name="Ng V."/>
            <person name="Clum A."/>
            <person name="Steindorff A."/>
            <person name="Ohm R."/>
            <person name="Martin F."/>
            <person name="Silar P."/>
            <person name="Natvig D."/>
            <person name="Lalanne C."/>
            <person name="Gautier V."/>
            <person name="Ament-Velasquez S.L."/>
            <person name="Kruys A."/>
            <person name="Hutchinson M.I."/>
            <person name="Powell A.J."/>
            <person name="Barry K."/>
            <person name="Miller A.N."/>
            <person name="Grigoriev I.V."/>
            <person name="Debuchy R."/>
            <person name="Gladieux P."/>
            <person name="Thoren M.H."/>
            <person name="Johannesson H."/>
        </authorList>
    </citation>
    <scope>NUCLEOTIDE SEQUENCE</scope>
    <source>
        <strain evidence="1">SMH4607-1</strain>
    </source>
</reference>
<evidence type="ECO:0000313" key="1">
    <source>
        <dbReference type="EMBL" id="KAK0730063.1"/>
    </source>
</evidence>
<feature type="non-terminal residue" evidence="1">
    <location>
        <position position="57"/>
    </location>
</feature>
<sequence length="57" mass="6482">MVRRAEIPASHIVTRGDLRLGFHPLFLRPPRNPREGDILITVPRLQVLASTVWEAVL</sequence>
<comment type="caution">
    <text evidence="1">The sequence shown here is derived from an EMBL/GenBank/DDBJ whole genome shotgun (WGS) entry which is preliminary data.</text>
</comment>
<keyword evidence="2" id="KW-1185">Reference proteome</keyword>
<dbReference type="EMBL" id="JAUKUA010000001">
    <property type="protein sequence ID" value="KAK0730063.1"/>
    <property type="molecule type" value="Genomic_DNA"/>
</dbReference>
<dbReference type="AlphaFoldDB" id="A0AA40B9C4"/>
<evidence type="ECO:0000313" key="2">
    <source>
        <dbReference type="Proteomes" id="UP001172102"/>
    </source>
</evidence>
<organism evidence="1 2">
    <name type="scientific">Lasiosphaeris hirsuta</name>
    <dbReference type="NCBI Taxonomy" id="260670"/>
    <lineage>
        <taxon>Eukaryota</taxon>
        <taxon>Fungi</taxon>
        <taxon>Dikarya</taxon>
        <taxon>Ascomycota</taxon>
        <taxon>Pezizomycotina</taxon>
        <taxon>Sordariomycetes</taxon>
        <taxon>Sordariomycetidae</taxon>
        <taxon>Sordariales</taxon>
        <taxon>Lasiosphaeriaceae</taxon>
        <taxon>Lasiosphaeris</taxon>
    </lineage>
</organism>
<name>A0AA40B9C4_9PEZI</name>
<gene>
    <name evidence="1" type="ORF">B0H67DRAFT_560660</name>
</gene>
<accession>A0AA40B9C4</accession>
<proteinExistence type="predicted"/>
<protein>
    <submittedName>
        <fullName evidence="1">Uncharacterized protein</fullName>
    </submittedName>
</protein>
<dbReference type="Proteomes" id="UP001172102">
    <property type="component" value="Unassembled WGS sequence"/>
</dbReference>